<proteinExistence type="predicted"/>
<evidence type="ECO:0000256" key="8">
    <source>
        <dbReference type="ARBA" id="ARBA00022786"/>
    </source>
</evidence>
<dbReference type="Proteomes" id="UP000245591">
    <property type="component" value="Unassembled WGS sequence"/>
</dbReference>
<keyword evidence="18" id="KW-1185">Reference proteome</keyword>
<dbReference type="Gene3D" id="3.50.30.30">
    <property type="match status" value="1"/>
</dbReference>
<reference evidence="17 18" key="1">
    <citation type="journal article" date="2018" name="MBio">
        <title>Comparative Genomics Reveals the Core Gene Toolbox for the Fungus-Insect Symbiosis.</title>
        <authorList>
            <person name="Wang Y."/>
            <person name="Stata M."/>
            <person name="Wang W."/>
            <person name="Stajich J.E."/>
            <person name="White M.M."/>
            <person name="Moncalvo J.M."/>
        </authorList>
    </citation>
    <scope>NUCLEOTIDE SEQUENCE [LARGE SCALE GENOMIC DNA]</scope>
    <source>
        <strain evidence="17 18">AUS-126-30</strain>
    </source>
</reference>
<evidence type="ECO:0000256" key="2">
    <source>
        <dbReference type="ARBA" id="ARBA00004141"/>
    </source>
</evidence>
<evidence type="ECO:0000256" key="3">
    <source>
        <dbReference type="ARBA" id="ARBA00012483"/>
    </source>
</evidence>
<gene>
    <name evidence="17" type="ORF">BB558_000846</name>
</gene>
<dbReference type="InterPro" id="IPR001841">
    <property type="entry name" value="Znf_RING"/>
</dbReference>
<feature type="transmembrane region" description="Helical" evidence="14">
    <location>
        <begin position="204"/>
        <end position="224"/>
    </location>
</feature>
<dbReference type="PROSITE" id="PS50089">
    <property type="entry name" value="ZF_RING_2"/>
    <property type="match status" value="1"/>
</dbReference>
<dbReference type="PANTHER" id="PTHR45977:SF4">
    <property type="entry name" value="RING-TYPE DOMAIN-CONTAINING PROTEIN"/>
    <property type="match status" value="1"/>
</dbReference>
<dbReference type="InterPro" id="IPR013083">
    <property type="entry name" value="Znf_RING/FYVE/PHD"/>
</dbReference>
<dbReference type="EC" id="2.3.2.27" evidence="3"/>
<evidence type="ECO:0000256" key="4">
    <source>
        <dbReference type="ARBA" id="ARBA00022679"/>
    </source>
</evidence>
<feature type="chain" id="PRO_5015614340" description="RING-type E3 ubiquitin transferase" evidence="15">
    <location>
        <begin position="20"/>
        <end position="476"/>
    </location>
</feature>
<evidence type="ECO:0000256" key="14">
    <source>
        <dbReference type="SAM" id="Phobius"/>
    </source>
</evidence>
<dbReference type="Pfam" id="PF13639">
    <property type="entry name" value="zf-RING_2"/>
    <property type="match status" value="1"/>
</dbReference>
<evidence type="ECO:0000313" key="18">
    <source>
        <dbReference type="Proteomes" id="UP000245591"/>
    </source>
</evidence>
<feature type="domain" description="RING-type" evidence="16">
    <location>
        <begin position="310"/>
        <end position="352"/>
    </location>
</feature>
<evidence type="ECO:0000256" key="11">
    <source>
        <dbReference type="ARBA" id="ARBA00023136"/>
    </source>
</evidence>
<evidence type="ECO:0000256" key="7">
    <source>
        <dbReference type="ARBA" id="ARBA00022771"/>
    </source>
</evidence>
<dbReference type="SUPFAM" id="SSF57850">
    <property type="entry name" value="RING/U-box"/>
    <property type="match status" value="1"/>
</dbReference>
<evidence type="ECO:0000256" key="10">
    <source>
        <dbReference type="ARBA" id="ARBA00022989"/>
    </source>
</evidence>
<dbReference type="PANTHER" id="PTHR45977">
    <property type="entry name" value="TARGET OF ERK KINASE MPK-1"/>
    <property type="match status" value="1"/>
</dbReference>
<sequence>MMNRLASLLLFVFALCAFGGQIVRKDIVDIEKGVIVSVGGSVLYDNKHNSVERLPYSPIESGDSTKGVLYHIDDTFSCVPAARDEKYFGNNYVRIALISLNTCSIKSQIEQAILDGSKGAVVYNVSSSVDKMEKKFKTELVDYTPKIPVFMISENAGSFLRRQLLETALENNFKTKDDKMKYLFVTLMSDENAKSGEQKKSSSWKTIMIIFFILVSGSLLYLIVNHLRKKGNKYNDLAQEKFTGFGLQKQRTLSISALKKLELKRITEKDVAKQSARSASVSSMLISTKFKKGGRLESKVLDGLKGITMCSMCVDDFVVGSELRKLPCGHKFHSSCVDPWLLKHSALCPICKYDTRSVLGPEYSENLRSFDEISLVDIRKNSYSHKKSLNEQQDKGVVSKFKDAFKTAKNMISRNNQNESKTNLPERTASFQRPKFNKNSRSIKVNEPILHLSIHSSDLHMDDPRISPETSSSNRK</sequence>
<evidence type="ECO:0000256" key="13">
    <source>
        <dbReference type="SAM" id="MobiDB-lite"/>
    </source>
</evidence>
<feature type="region of interest" description="Disordered" evidence="13">
    <location>
        <begin position="455"/>
        <end position="476"/>
    </location>
</feature>
<evidence type="ECO:0000256" key="15">
    <source>
        <dbReference type="SAM" id="SignalP"/>
    </source>
</evidence>
<comment type="catalytic activity">
    <reaction evidence="1">
        <text>S-ubiquitinyl-[E2 ubiquitin-conjugating enzyme]-L-cysteine + [acceptor protein]-L-lysine = [E2 ubiquitin-conjugating enzyme]-L-cysteine + N(6)-ubiquitinyl-[acceptor protein]-L-lysine.</text>
        <dbReference type="EC" id="2.3.2.27"/>
    </reaction>
</comment>
<dbReference type="CDD" id="cd16454">
    <property type="entry name" value="RING-H2_PA-TM-RING"/>
    <property type="match status" value="1"/>
</dbReference>
<keyword evidence="8" id="KW-0833">Ubl conjugation pathway</keyword>
<keyword evidence="7 12" id="KW-0863">Zinc-finger</keyword>
<accession>A0A2U1JDE1</accession>
<dbReference type="Gene3D" id="3.30.40.10">
    <property type="entry name" value="Zinc/RING finger domain, C3HC4 (zinc finger)"/>
    <property type="match status" value="1"/>
</dbReference>
<evidence type="ECO:0000256" key="12">
    <source>
        <dbReference type="PROSITE-ProRule" id="PRU00175"/>
    </source>
</evidence>
<keyword evidence="11 14" id="KW-0472">Membrane</keyword>
<evidence type="ECO:0000313" key="17">
    <source>
        <dbReference type="EMBL" id="PWA03008.1"/>
    </source>
</evidence>
<name>A0A2U1JDE1_SMIAN</name>
<feature type="compositionally biased region" description="Basic and acidic residues" evidence="13">
    <location>
        <begin position="457"/>
        <end position="466"/>
    </location>
</feature>
<evidence type="ECO:0000259" key="16">
    <source>
        <dbReference type="PROSITE" id="PS50089"/>
    </source>
</evidence>
<keyword evidence="9" id="KW-0862">Zinc</keyword>
<dbReference type="GO" id="GO:0006511">
    <property type="term" value="P:ubiquitin-dependent protein catabolic process"/>
    <property type="evidence" value="ECO:0007669"/>
    <property type="project" value="TreeGrafter"/>
</dbReference>
<keyword evidence="4" id="KW-0808">Transferase</keyword>
<dbReference type="GO" id="GO:0016567">
    <property type="term" value="P:protein ubiquitination"/>
    <property type="evidence" value="ECO:0007669"/>
    <property type="project" value="TreeGrafter"/>
</dbReference>
<keyword evidence="5 14" id="KW-0812">Transmembrane</keyword>
<feature type="region of interest" description="Disordered" evidence="13">
    <location>
        <begin position="411"/>
        <end position="442"/>
    </location>
</feature>
<dbReference type="GO" id="GO:0008270">
    <property type="term" value="F:zinc ion binding"/>
    <property type="evidence" value="ECO:0007669"/>
    <property type="project" value="UniProtKB-KW"/>
</dbReference>
<dbReference type="GO" id="GO:0016020">
    <property type="term" value="C:membrane"/>
    <property type="evidence" value="ECO:0007669"/>
    <property type="project" value="UniProtKB-SubCell"/>
</dbReference>
<keyword evidence="15" id="KW-0732">Signal</keyword>
<protein>
    <recommendedName>
        <fullName evidence="3">RING-type E3 ubiquitin transferase</fullName>
        <ecNumber evidence="3">2.3.2.27</ecNumber>
    </recommendedName>
</protein>
<comment type="subcellular location">
    <subcellularLocation>
        <location evidence="2">Membrane</location>
        <topology evidence="2">Multi-pass membrane protein</topology>
    </subcellularLocation>
</comment>
<dbReference type="EMBL" id="MBFU01000038">
    <property type="protein sequence ID" value="PWA03008.1"/>
    <property type="molecule type" value="Genomic_DNA"/>
</dbReference>
<dbReference type="SMART" id="SM00184">
    <property type="entry name" value="RING"/>
    <property type="match status" value="1"/>
</dbReference>
<organism evidence="17 18">
    <name type="scientific">Smittium angustum</name>
    <dbReference type="NCBI Taxonomy" id="133377"/>
    <lineage>
        <taxon>Eukaryota</taxon>
        <taxon>Fungi</taxon>
        <taxon>Fungi incertae sedis</taxon>
        <taxon>Zoopagomycota</taxon>
        <taxon>Kickxellomycotina</taxon>
        <taxon>Harpellomycetes</taxon>
        <taxon>Harpellales</taxon>
        <taxon>Legeriomycetaceae</taxon>
        <taxon>Smittium</taxon>
    </lineage>
</organism>
<evidence type="ECO:0000256" key="1">
    <source>
        <dbReference type="ARBA" id="ARBA00000900"/>
    </source>
</evidence>
<evidence type="ECO:0000256" key="5">
    <source>
        <dbReference type="ARBA" id="ARBA00022692"/>
    </source>
</evidence>
<evidence type="ECO:0000256" key="6">
    <source>
        <dbReference type="ARBA" id="ARBA00022723"/>
    </source>
</evidence>
<dbReference type="GO" id="GO:0061630">
    <property type="term" value="F:ubiquitin protein ligase activity"/>
    <property type="evidence" value="ECO:0007669"/>
    <property type="project" value="UniProtKB-EC"/>
</dbReference>
<keyword evidence="6" id="KW-0479">Metal-binding</keyword>
<comment type="caution">
    <text evidence="17">The sequence shown here is derived from an EMBL/GenBank/DDBJ whole genome shotgun (WGS) entry which is preliminary data.</text>
</comment>
<evidence type="ECO:0000256" key="9">
    <source>
        <dbReference type="ARBA" id="ARBA00022833"/>
    </source>
</evidence>
<feature type="signal peptide" evidence="15">
    <location>
        <begin position="1"/>
        <end position="19"/>
    </location>
</feature>
<dbReference type="AlphaFoldDB" id="A0A2U1JDE1"/>
<keyword evidence="10 14" id="KW-1133">Transmembrane helix</keyword>